<feature type="compositionally biased region" description="Pro residues" evidence="2">
    <location>
        <begin position="13"/>
        <end position="33"/>
    </location>
</feature>
<name>A0A1X1UWI6_9MYCO</name>
<protein>
    <submittedName>
        <fullName evidence="3">DNA repair ATPase</fullName>
    </submittedName>
</protein>
<dbReference type="STRING" id="1260918.AWC06_12440"/>
<evidence type="ECO:0000256" key="2">
    <source>
        <dbReference type="SAM" id="MobiDB-lite"/>
    </source>
</evidence>
<evidence type="ECO:0000256" key="1">
    <source>
        <dbReference type="SAM" id="Coils"/>
    </source>
</evidence>
<evidence type="ECO:0000313" key="4">
    <source>
        <dbReference type="Proteomes" id="UP000194000"/>
    </source>
</evidence>
<dbReference type="AlphaFoldDB" id="A0A1X1UWI6"/>
<reference evidence="3 4" key="1">
    <citation type="submission" date="2016-01" db="EMBL/GenBank/DDBJ databases">
        <title>The new phylogeny of the genus Mycobacterium.</title>
        <authorList>
            <person name="Tarcisio F."/>
            <person name="Conor M."/>
            <person name="Antonella G."/>
            <person name="Elisabetta G."/>
            <person name="Giulia F.S."/>
            <person name="Sara T."/>
            <person name="Anna F."/>
            <person name="Clotilde B."/>
            <person name="Roberto B."/>
            <person name="Veronica D.S."/>
            <person name="Fabio R."/>
            <person name="Monica P."/>
            <person name="Olivier J."/>
            <person name="Enrico T."/>
            <person name="Nicola S."/>
        </authorList>
    </citation>
    <scope>NUCLEOTIDE SEQUENCE [LARGE SCALE GENOMIC DNA]</scope>
    <source>
        <strain evidence="3 4">DSM 45731</strain>
    </source>
</reference>
<dbReference type="Pfam" id="PF03993">
    <property type="entry name" value="DUF349"/>
    <property type="match status" value="3"/>
</dbReference>
<evidence type="ECO:0000313" key="3">
    <source>
        <dbReference type="EMBL" id="ORV61180.1"/>
    </source>
</evidence>
<dbReference type="EMBL" id="LQOW01000016">
    <property type="protein sequence ID" value="ORV61180.1"/>
    <property type="molecule type" value="Genomic_DNA"/>
</dbReference>
<accession>A0A1X1UWI6</accession>
<organism evidence="3 4">
    <name type="scientific">Mycobacterium fragae</name>
    <dbReference type="NCBI Taxonomy" id="1260918"/>
    <lineage>
        <taxon>Bacteria</taxon>
        <taxon>Bacillati</taxon>
        <taxon>Actinomycetota</taxon>
        <taxon>Actinomycetes</taxon>
        <taxon>Mycobacteriales</taxon>
        <taxon>Mycobacteriaceae</taxon>
        <taxon>Mycobacterium</taxon>
    </lineage>
</organism>
<feature type="compositionally biased region" description="Basic and acidic residues" evidence="2">
    <location>
        <begin position="1"/>
        <end position="12"/>
    </location>
</feature>
<feature type="compositionally biased region" description="Basic and acidic residues" evidence="2">
    <location>
        <begin position="390"/>
        <end position="419"/>
    </location>
</feature>
<sequence>MTAEEPRDESRPIPRPGPRPGPRPTPRPHPPQVAAPQANDPHRFGRVDDDGTVWLISSAGERVIGSWQAGDTEAAFAHFGRRFDDLSTEVALMEERLAAGTGDARKIKATATALAETLPTAKVLGNVDALAARLAGIVERADAVAAEDRSRREEFRAAQTARKEALAAEAEELANNSTQWKLAGDRLRAILDEWKTITGLDRKTDDALWKRYSAARETFNRRRGSHFAELDRERAGAREAKERLCEQAEELAESTDWGPTSAQFRKLLTEWKAAGRAAREVDDALWRRFKAAQDVFFKARNAATAERDAELQANAAAKEALLSEAEKLDTTNIEAARTALRSIAEKWDAIGKVPRERSADLERRLRAVEKKVRDAGESDWSDPQAQARAEQFRVRAEQYERQAQKAEAAGRDKEAEEARANAAQWRQWADAAAEALKS</sequence>
<dbReference type="RefSeq" id="WP_085196227.1">
    <property type="nucleotide sequence ID" value="NZ_JACKVI010000010.1"/>
</dbReference>
<dbReference type="InterPro" id="IPR007139">
    <property type="entry name" value="DUF349"/>
</dbReference>
<proteinExistence type="predicted"/>
<feature type="region of interest" description="Disordered" evidence="2">
    <location>
        <begin position="372"/>
        <end position="423"/>
    </location>
</feature>
<dbReference type="Proteomes" id="UP000194000">
    <property type="component" value="Unassembled WGS sequence"/>
</dbReference>
<keyword evidence="1" id="KW-0175">Coiled coil</keyword>
<dbReference type="OrthoDB" id="5422202at2"/>
<feature type="region of interest" description="Disordered" evidence="2">
    <location>
        <begin position="1"/>
        <end position="47"/>
    </location>
</feature>
<comment type="caution">
    <text evidence="3">The sequence shown here is derived from an EMBL/GenBank/DDBJ whole genome shotgun (WGS) entry which is preliminary data.</text>
</comment>
<gene>
    <name evidence="3" type="ORF">AWC06_12440</name>
</gene>
<feature type="coiled-coil region" evidence="1">
    <location>
        <begin position="227"/>
        <end position="254"/>
    </location>
</feature>
<keyword evidence="4" id="KW-1185">Reference proteome</keyword>